<sequence length="291" mass="33537">MKMIAAIFMLMLLAGCGKHRSELIQHSYLKNYSLGVIKTAYIGQPIAKVRDLYADYDEFQSKFALKYYMKPSSDFELSGKYIKKKYFDFPVKVVGKKDGLYPAAGYTSVEGIPYTIVNMVNEAHKEKEEVGLLIDDTGKVFKGNILDDDHDLIMKSESSVVTPETLKLIKTDKLVEHKFDESNVDLLACYTNFELIYGGINNVSLSIAYREFTIDDMARPSFFQNIVYETTAKQIRFKEMLLEVIEATNEKIVYKVIDDGLKDSKFPKDNVPRDYEECRNTYERKRKAMNR</sequence>
<name>A0A562VMT7_9BACT</name>
<evidence type="ECO:0008006" key="3">
    <source>
        <dbReference type="Google" id="ProtNLM"/>
    </source>
</evidence>
<proteinExistence type="predicted"/>
<gene>
    <name evidence="1" type="ORF">JN12_01911</name>
</gene>
<dbReference type="EMBL" id="VLLN01000010">
    <property type="protein sequence ID" value="TWJ19220.1"/>
    <property type="molecule type" value="Genomic_DNA"/>
</dbReference>
<evidence type="ECO:0000313" key="1">
    <source>
        <dbReference type="EMBL" id="TWJ19220.1"/>
    </source>
</evidence>
<organism evidence="1 2">
    <name type="scientific">Geobacter argillaceus</name>
    <dbReference type="NCBI Taxonomy" id="345631"/>
    <lineage>
        <taxon>Bacteria</taxon>
        <taxon>Pseudomonadati</taxon>
        <taxon>Thermodesulfobacteriota</taxon>
        <taxon>Desulfuromonadia</taxon>
        <taxon>Geobacterales</taxon>
        <taxon>Geobacteraceae</taxon>
        <taxon>Geobacter</taxon>
    </lineage>
</organism>
<dbReference type="AlphaFoldDB" id="A0A562VMT7"/>
<comment type="caution">
    <text evidence="1">The sequence shown here is derived from an EMBL/GenBank/DDBJ whole genome shotgun (WGS) entry which is preliminary data.</text>
</comment>
<dbReference type="PROSITE" id="PS51257">
    <property type="entry name" value="PROKAR_LIPOPROTEIN"/>
    <property type="match status" value="1"/>
</dbReference>
<protein>
    <recommendedName>
        <fullName evidence="3">Lipoprotein</fullName>
    </recommendedName>
</protein>
<dbReference type="Proteomes" id="UP000319449">
    <property type="component" value="Unassembled WGS sequence"/>
</dbReference>
<reference evidence="1 2" key="1">
    <citation type="submission" date="2019-07" db="EMBL/GenBank/DDBJ databases">
        <title>Genomic Encyclopedia of Archaeal and Bacterial Type Strains, Phase II (KMG-II): from individual species to whole genera.</title>
        <authorList>
            <person name="Goeker M."/>
        </authorList>
    </citation>
    <scope>NUCLEOTIDE SEQUENCE [LARGE SCALE GENOMIC DNA]</scope>
    <source>
        <strain evidence="1 2">ATCC BAA-1139</strain>
    </source>
</reference>
<dbReference type="OrthoDB" id="1419830at2"/>
<accession>A0A562VMT7</accession>
<keyword evidence="2" id="KW-1185">Reference proteome</keyword>
<dbReference type="RefSeq" id="WP_145021769.1">
    <property type="nucleotide sequence ID" value="NZ_VLLN01000010.1"/>
</dbReference>
<evidence type="ECO:0000313" key="2">
    <source>
        <dbReference type="Proteomes" id="UP000319449"/>
    </source>
</evidence>